<evidence type="ECO:0000313" key="3">
    <source>
        <dbReference type="Proteomes" id="UP001497453"/>
    </source>
</evidence>
<sequence>MTGTQKRAAEDEPTGRRTRSAKAAKTEGASQSRKGGKKGPKTSLGANSFKSRALPLHVNVTHTPPAIPDDETINATSADPGFIGTTALVPTVFNTGSYGWKGNKRVTIELQNNESGEKEKVHVMLTINATVMGSKNAKDDEAAEGEEKEPEAEGEKLAEESMSKDAEAAENKPEEGLADTEMATQEGQETEEKTEEKTEQ</sequence>
<dbReference type="Proteomes" id="UP001497453">
    <property type="component" value="Chromosome 3"/>
</dbReference>
<feature type="compositionally biased region" description="Basic and acidic residues" evidence="1">
    <location>
        <begin position="151"/>
        <end position="175"/>
    </location>
</feature>
<keyword evidence="3" id="KW-1185">Reference proteome</keyword>
<name>A0ABP1D9N1_9APHY</name>
<evidence type="ECO:0000313" key="2">
    <source>
        <dbReference type="EMBL" id="CAL1703404.1"/>
    </source>
</evidence>
<feature type="region of interest" description="Disordered" evidence="1">
    <location>
        <begin position="132"/>
        <end position="200"/>
    </location>
</feature>
<feature type="compositionally biased region" description="Basic and acidic residues" evidence="1">
    <location>
        <begin position="190"/>
        <end position="200"/>
    </location>
</feature>
<dbReference type="EMBL" id="OZ037946">
    <property type="protein sequence ID" value="CAL1703404.1"/>
    <property type="molecule type" value="Genomic_DNA"/>
</dbReference>
<feature type="compositionally biased region" description="Acidic residues" evidence="1">
    <location>
        <begin position="141"/>
        <end position="150"/>
    </location>
</feature>
<evidence type="ECO:0000256" key="1">
    <source>
        <dbReference type="SAM" id="MobiDB-lite"/>
    </source>
</evidence>
<gene>
    <name evidence="2" type="ORF">GFSPODELE1_LOCUS4557</name>
</gene>
<organism evidence="2 3">
    <name type="scientific">Somion occarium</name>
    <dbReference type="NCBI Taxonomy" id="3059160"/>
    <lineage>
        <taxon>Eukaryota</taxon>
        <taxon>Fungi</taxon>
        <taxon>Dikarya</taxon>
        <taxon>Basidiomycota</taxon>
        <taxon>Agaricomycotina</taxon>
        <taxon>Agaricomycetes</taxon>
        <taxon>Polyporales</taxon>
        <taxon>Cerrenaceae</taxon>
        <taxon>Somion</taxon>
    </lineage>
</organism>
<reference evidence="3" key="1">
    <citation type="submission" date="2024-04" db="EMBL/GenBank/DDBJ databases">
        <authorList>
            <person name="Shaw F."/>
            <person name="Minotto A."/>
        </authorList>
    </citation>
    <scope>NUCLEOTIDE SEQUENCE [LARGE SCALE GENOMIC DNA]</scope>
</reference>
<feature type="region of interest" description="Disordered" evidence="1">
    <location>
        <begin position="1"/>
        <end position="53"/>
    </location>
</feature>
<protein>
    <submittedName>
        <fullName evidence="2">Uncharacterized protein</fullName>
    </submittedName>
</protein>
<accession>A0ABP1D9N1</accession>
<proteinExistence type="predicted"/>